<feature type="non-terminal residue" evidence="13">
    <location>
        <position position="1"/>
    </location>
</feature>
<dbReference type="OrthoDB" id="442176at2759"/>
<evidence type="ECO:0000256" key="5">
    <source>
        <dbReference type="ARBA" id="ARBA00022490"/>
    </source>
</evidence>
<dbReference type="FunFam" id="3.40.50.300:FF:000315">
    <property type="entry name" value="Adenylate kinase 1"/>
    <property type="match status" value="1"/>
</dbReference>
<dbReference type="EC" id="2.7.4.3" evidence="4"/>
<dbReference type="EMBL" id="CAJNOQ010006450">
    <property type="protein sequence ID" value="CAF1135769.1"/>
    <property type="molecule type" value="Genomic_DNA"/>
</dbReference>
<keyword evidence="15" id="KW-1185">Reference proteome</keyword>
<dbReference type="PROSITE" id="PS00113">
    <property type="entry name" value="ADENYLATE_KINASE"/>
    <property type="match status" value="2"/>
</dbReference>
<dbReference type="GO" id="GO:0005524">
    <property type="term" value="F:ATP binding"/>
    <property type="evidence" value="ECO:0007669"/>
    <property type="project" value="UniProtKB-KW"/>
</dbReference>
<organism evidence="13 15">
    <name type="scientific">Didymodactylos carnosus</name>
    <dbReference type="NCBI Taxonomy" id="1234261"/>
    <lineage>
        <taxon>Eukaryota</taxon>
        <taxon>Metazoa</taxon>
        <taxon>Spiralia</taxon>
        <taxon>Gnathifera</taxon>
        <taxon>Rotifera</taxon>
        <taxon>Eurotatoria</taxon>
        <taxon>Bdelloidea</taxon>
        <taxon>Philodinida</taxon>
        <taxon>Philodinidae</taxon>
        <taxon>Didymodactylos</taxon>
    </lineage>
</organism>
<comment type="function">
    <text evidence="1">Catalyzes the reversible transfer of the terminal phosphate group between ATP and AMP. Plays an important role in cellular energy homeostasis and in adenine nucleotide metabolism.</text>
</comment>
<dbReference type="SUPFAM" id="SSF47391">
    <property type="entry name" value="Dimerization-anchoring domain of cAMP-dependent PK regulatory subunit"/>
    <property type="match status" value="1"/>
</dbReference>
<evidence type="ECO:0000256" key="1">
    <source>
        <dbReference type="ARBA" id="ARBA00003053"/>
    </source>
</evidence>
<dbReference type="CDD" id="cd01428">
    <property type="entry name" value="ADK"/>
    <property type="match status" value="2"/>
</dbReference>
<dbReference type="InterPro" id="IPR033690">
    <property type="entry name" value="Adenylat_kinase_CS"/>
</dbReference>
<comment type="subunit">
    <text evidence="3">Monomer.</text>
</comment>
<evidence type="ECO:0000256" key="11">
    <source>
        <dbReference type="ARBA" id="ARBA00078502"/>
    </source>
</evidence>
<dbReference type="PRINTS" id="PR00094">
    <property type="entry name" value="ADENYLTKNASE"/>
</dbReference>
<dbReference type="PANTHER" id="PTHR23359">
    <property type="entry name" value="NUCLEOTIDE KINASE"/>
    <property type="match status" value="1"/>
</dbReference>
<gene>
    <name evidence="13" type="ORF">GPM918_LOCUS20429</name>
    <name evidence="14" type="ORF">SRO942_LOCUS20425</name>
</gene>
<evidence type="ECO:0000256" key="12">
    <source>
        <dbReference type="SAM" id="MobiDB-lite"/>
    </source>
</evidence>
<dbReference type="Proteomes" id="UP000681722">
    <property type="component" value="Unassembled WGS sequence"/>
</dbReference>
<dbReference type="EMBL" id="CAJOBC010006449">
    <property type="protein sequence ID" value="CAF3899447.1"/>
    <property type="molecule type" value="Genomic_DNA"/>
</dbReference>
<evidence type="ECO:0000256" key="6">
    <source>
        <dbReference type="ARBA" id="ARBA00022679"/>
    </source>
</evidence>
<keyword evidence="9" id="KW-0067">ATP-binding</keyword>
<reference evidence="13" key="1">
    <citation type="submission" date="2021-02" db="EMBL/GenBank/DDBJ databases">
        <authorList>
            <person name="Nowell W R."/>
        </authorList>
    </citation>
    <scope>NUCLEOTIDE SEQUENCE</scope>
</reference>
<comment type="caution">
    <text evidence="13">The sequence shown here is derived from an EMBL/GenBank/DDBJ whole genome shotgun (WGS) entry which is preliminary data.</text>
</comment>
<evidence type="ECO:0000313" key="13">
    <source>
        <dbReference type="EMBL" id="CAF1135769.1"/>
    </source>
</evidence>
<accession>A0A814RM33</accession>
<evidence type="ECO:0000256" key="2">
    <source>
        <dbReference type="ARBA" id="ARBA00004496"/>
    </source>
</evidence>
<protein>
    <recommendedName>
        <fullName evidence="4">adenylate kinase</fullName>
        <ecNumber evidence="4">2.7.4.3</ecNumber>
    </recommendedName>
    <alternativeName>
        <fullName evidence="10">ATP:AMP phosphotransferase</fullName>
    </alternativeName>
    <alternativeName>
        <fullName evidence="11">Adenylate monophosphate kinase</fullName>
    </alternativeName>
</protein>
<evidence type="ECO:0000256" key="9">
    <source>
        <dbReference type="ARBA" id="ARBA00022840"/>
    </source>
</evidence>
<feature type="compositionally biased region" description="Basic and acidic residues" evidence="12">
    <location>
        <begin position="584"/>
        <end position="596"/>
    </location>
</feature>
<evidence type="ECO:0000313" key="14">
    <source>
        <dbReference type="EMBL" id="CAF3899447.1"/>
    </source>
</evidence>
<keyword evidence="5" id="KW-0963">Cytoplasm</keyword>
<name>A0A814RM33_9BILA</name>
<dbReference type="Proteomes" id="UP000663829">
    <property type="component" value="Unassembled WGS sequence"/>
</dbReference>
<dbReference type="SUPFAM" id="SSF52540">
    <property type="entry name" value="P-loop containing nucleoside triphosphate hydrolases"/>
    <property type="match status" value="3"/>
</dbReference>
<sequence>LFKMANTSTLNAANYMTKKNIAELFEALMTALMIHKPEDHISFIKECLNKVENTQGHIRWDLFVDANLSKQEQQPLPPIRVPAPAVQKMEKCSFPEKFELAVAPRANKKPPVLPPIETKSTSCPIIFLIGDIIDSEKLCLKLTKRYPGLIHLSIHCNDINDDLSPRTSSDTVFDFIHQEIEKHRQSNARGFLVEGDMSDLEELDKWENKLGHINLILVLKSELTNALSSGNEKIKLITSNNENDMFLLLDPVMHYVEEKFLDSTTTANHHSFEPKISSLSILFLIDNHFVTTNDDTGELIIDEEMNCDDEQEDENNSFISTLCERIAQDFSLKHITCDQTICKISQNFDQLKNKIIDSMSTTTGYIVDHFPSSLNDLIRFKDEIGPYSALIFVGDDRNEPKTVEDEIIKYFKNENKAIHVDCRLEVDEIYPDLKPMIEKYLHCIYFASAFYPGKIKLLYAQNANTEIAKDYISKRKIPELFESLLTGLMVHKPDDHIDFIIDSLARYKSENQALKWDLFIGHKGGVQTLAPLKKANAQNHDQPSTSQQQQQQQSMSYTATNGKSEHDVGGGLNRRAKLDSIPAGKHDAQKETKKVSIDTQRLKDKKLILVIGGPGSGKRTQSEKIAQKYNYIHISTADLIKSDSQSKDFPADFITDLVGEKMMTTADHTSGYVIDSQPNETRFGVTFERRVVPFSMVFYLDASDQILSQRLNKSRSNYNIENFHDYVDPLTQHYQDENKLVKVDASRGIDEVFKNICSALDKGLKSLNSPRTEVSSHSSERLSANQENLLKGKPILFVGGGPGSGKGTQCEKIIEKYGFTHLSAGDLIRAAVEGNSAKGKYFNEMMQQGKLISTEDILGLLKDAIFERAEEATGFLIDGFPRRIDQGIQFENDVTPCDLLIYFDLPDDIMTQRLVKRGETSGRIDDNEETIKKRLDTFHEQTTPLLGYYGKQGKLVTIDSNRSPDEIFEDVQNSIDRLMEQKGLRFLPGLFSQSQRRRNVPEWDKAHVIERKPDISKLKNTKIIFVCGGPGSGKGTQCDYIVQKYGYTHLSTGDLLREAVQSKSERGEQLNDLMKEGKLVPMDVVLDLLKEGMLKKADSTKGFLIDGYPREVEQAIKFERQIAPCNLVLYINANDQTMTDRLLNRGKTSGRVDDNIETIKARLKTFHDATEPVIHYYEQQGKLAAINSELKPEDVFNEVQSVLDKIS</sequence>
<dbReference type="AlphaFoldDB" id="A0A814RM33"/>
<keyword evidence="6" id="KW-0808">Transferase</keyword>
<dbReference type="Pfam" id="PF00406">
    <property type="entry name" value="ADK"/>
    <property type="match status" value="3"/>
</dbReference>
<evidence type="ECO:0000256" key="4">
    <source>
        <dbReference type="ARBA" id="ARBA00012955"/>
    </source>
</evidence>
<keyword evidence="7" id="KW-0547">Nucleotide-binding</keyword>
<feature type="region of interest" description="Disordered" evidence="12">
    <location>
        <begin position="535"/>
        <end position="596"/>
    </location>
</feature>
<dbReference type="GO" id="GO:0004017">
    <property type="term" value="F:AMP kinase activity"/>
    <property type="evidence" value="ECO:0007669"/>
    <property type="project" value="UniProtKB-EC"/>
</dbReference>
<dbReference type="HAMAP" id="MF_00235">
    <property type="entry name" value="Adenylate_kinase_Adk"/>
    <property type="match status" value="2"/>
</dbReference>
<evidence type="ECO:0000313" key="15">
    <source>
        <dbReference type="Proteomes" id="UP000663829"/>
    </source>
</evidence>
<evidence type="ECO:0000256" key="8">
    <source>
        <dbReference type="ARBA" id="ARBA00022777"/>
    </source>
</evidence>
<dbReference type="Gene3D" id="3.40.50.300">
    <property type="entry name" value="P-loop containing nucleotide triphosphate hydrolases"/>
    <property type="match status" value="3"/>
</dbReference>
<evidence type="ECO:0000256" key="7">
    <source>
        <dbReference type="ARBA" id="ARBA00022741"/>
    </source>
</evidence>
<evidence type="ECO:0000256" key="10">
    <source>
        <dbReference type="ARBA" id="ARBA00031517"/>
    </source>
</evidence>
<comment type="subcellular location">
    <subcellularLocation>
        <location evidence="2">Cytoplasm</location>
    </subcellularLocation>
</comment>
<dbReference type="GO" id="GO:0005737">
    <property type="term" value="C:cytoplasm"/>
    <property type="evidence" value="ECO:0007669"/>
    <property type="project" value="UniProtKB-SubCell"/>
</dbReference>
<keyword evidence="8" id="KW-0418">Kinase</keyword>
<proteinExistence type="inferred from homology"/>
<evidence type="ECO:0000256" key="3">
    <source>
        <dbReference type="ARBA" id="ARBA00011245"/>
    </source>
</evidence>
<feature type="compositionally biased region" description="Low complexity" evidence="12">
    <location>
        <begin position="542"/>
        <end position="556"/>
    </location>
</feature>
<dbReference type="InterPro" id="IPR027417">
    <property type="entry name" value="P-loop_NTPase"/>
</dbReference>
<dbReference type="InterPro" id="IPR000850">
    <property type="entry name" value="Adenylat/UMP-CMP_kin"/>
</dbReference>
<dbReference type="CDD" id="cd22978">
    <property type="entry name" value="DD_AK5"/>
    <property type="match status" value="2"/>
</dbReference>